<protein>
    <submittedName>
        <fullName evidence="1">ISAs1 family transposase</fullName>
    </submittedName>
</protein>
<comment type="caution">
    <text evidence="1">The sequence shown here is derived from an EMBL/GenBank/DDBJ whole genome shotgun (WGS) entry which is preliminary data.</text>
</comment>
<sequence length="106" mass="12261">MPQGWGGRCPHPIQRAESLNEIHYDLFYCGIRDKINEITAIPSLLDLLDMEGSIITIHAIGKQTDITEKIIENKADYILSIKGNQKELWNKWNAVLSTKNRWIRTR</sequence>
<dbReference type="OrthoDB" id="9815086at2"/>
<proteinExistence type="predicted"/>
<gene>
    <name evidence="1" type="ORF">EII40_02800</name>
</gene>
<dbReference type="NCBIfam" id="NF033564">
    <property type="entry name" value="transpos_ISAs1"/>
    <property type="match status" value="1"/>
</dbReference>
<accession>A0A3P1XXB7</accession>
<evidence type="ECO:0000313" key="2">
    <source>
        <dbReference type="Proteomes" id="UP000278609"/>
    </source>
</evidence>
<dbReference type="PANTHER" id="PTHR30298">
    <property type="entry name" value="H REPEAT-ASSOCIATED PREDICTED TRANSPOSASE"/>
    <property type="match status" value="1"/>
</dbReference>
<evidence type="ECO:0000313" key="1">
    <source>
        <dbReference type="EMBL" id="RRD62618.1"/>
    </source>
</evidence>
<dbReference type="AlphaFoldDB" id="A0A3P1XXB7"/>
<dbReference type="PANTHER" id="PTHR30298:SF0">
    <property type="entry name" value="PROTEIN YBFL-RELATED"/>
    <property type="match status" value="1"/>
</dbReference>
<name>A0A3P1XXB7_TANFO</name>
<dbReference type="Proteomes" id="UP000278609">
    <property type="component" value="Unassembled WGS sequence"/>
</dbReference>
<organism evidence="1 2">
    <name type="scientific">Tannerella forsythia</name>
    <name type="common">Bacteroides forsythus</name>
    <dbReference type="NCBI Taxonomy" id="28112"/>
    <lineage>
        <taxon>Bacteria</taxon>
        <taxon>Pseudomonadati</taxon>
        <taxon>Bacteroidota</taxon>
        <taxon>Bacteroidia</taxon>
        <taxon>Bacteroidales</taxon>
        <taxon>Tannerellaceae</taxon>
        <taxon>Tannerella</taxon>
    </lineage>
</organism>
<dbReference type="InterPro" id="IPR047647">
    <property type="entry name" value="ISAs1_transpos"/>
</dbReference>
<dbReference type="InterPro" id="IPR051698">
    <property type="entry name" value="Transposase_11-like"/>
</dbReference>
<reference evidence="1 2" key="1">
    <citation type="submission" date="2018-11" db="EMBL/GenBank/DDBJ databases">
        <title>Genomes From Bacteria Associated with the Canine Oral Cavity: a Test Case for Automated Genome-Based Taxonomic Assignment.</title>
        <authorList>
            <person name="Coil D.A."/>
            <person name="Jospin G."/>
            <person name="Darling A.E."/>
            <person name="Wallis C."/>
            <person name="Davis I.J."/>
            <person name="Harris S."/>
            <person name="Eisen J.A."/>
            <person name="Holcombe L.J."/>
            <person name="O'Flynn C."/>
        </authorList>
    </citation>
    <scope>NUCLEOTIDE SEQUENCE [LARGE SCALE GENOMIC DNA]</scope>
    <source>
        <strain evidence="1 2">OH2617_COT-023</strain>
    </source>
</reference>
<dbReference type="EMBL" id="RQYS01000008">
    <property type="protein sequence ID" value="RRD62618.1"/>
    <property type="molecule type" value="Genomic_DNA"/>
</dbReference>